<keyword evidence="1 4" id="KW-0547">Nucleotide-binding</keyword>
<comment type="caution">
    <text evidence="6">The sequence shown here is derived from an EMBL/GenBank/DDBJ whole genome shotgun (WGS) entry which is preliminary data.</text>
</comment>
<feature type="binding site" evidence="4">
    <location>
        <begin position="265"/>
        <end position="266"/>
    </location>
    <ligand>
        <name>ATP</name>
        <dbReference type="ChEBI" id="CHEBI:30616"/>
    </ligand>
</feature>
<keyword evidence="7" id="KW-1185">Reference proteome</keyword>
<comment type="catalytic activity">
    <reaction evidence="4">
        <text>5-amino-1-(5-phospho-beta-D-ribosyl)imidazole + hydrogencarbonate + ATP = 5-carboxyamino-1-(5-phospho-D-ribosyl)imidazole + ADP + phosphate + 2 H(+)</text>
        <dbReference type="Rhea" id="RHEA:19317"/>
        <dbReference type="ChEBI" id="CHEBI:15378"/>
        <dbReference type="ChEBI" id="CHEBI:17544"/>
        <dbReference type="ChEBI" id="CHEBI:30616"/>
        <dbReference type="ChEBI" id="CHEBI:43474"/>
        <dbReference type="ChEBI" id="CHEBI:58730"/>
        <dbReference type="ChEBI" id="CHEBI:137981"/>
        <dbReference type="ChEBI" id="CHEBI:456216"/>
        <dbReference type="EC" id="6.3.4.18"/>
    </reaction>
</comment>
<dbReference type="RefSeq" id="WP_035514393.1">
    <property type="nucleotide sequence ID" value="NZ_KN234748.1"/>
</dbReference>
<keyword evidence="2 4" id="KW-0658">Purine biosynthesis</keyword>
<feature type="binding site" evidence="4">
    <location>
        <position position="186"/>
    </location>
    <ligand>
        <name>ATP</name>
        <dbReference type="ChEBI" id="CHEBI:30616"/>
    </ligand>
</feature>
<dbReference type="STRING" id="1265313.HRUBRA_00328"/>
<dbReference type="PANTHER" id="PTHR11609">
    <property type="entry name" value="PURINE BIOSYNTHESIS PROTEIN 6/7, PUR6/7"/>
    <property type="match status" value="1"/>
</dbReference>
<organism evidence="6 7">
    <name type="scientific">Pseudohaliea rubra DSM 19751</name>
    <dbReference type="NCBI Taxonomy" id="1265313"/>
    <lineage>
        <taxon>Bacteria</taxon>
        <taxon>Pseudomonadati</taxon>
        <taxon>Pseudomonadota</taxon>
        <taxon>Gammaproteobacteria</taxon>
        <taxon>Cellvibrionales</taxon>
        <taxon>Halieaceae</taxon>
        <taxon>Pseudohaliea</taxon>
    </lineage>
</organism>
<dbReference type="Proteomes" id="UP000029640">
    <property type="component" value="Unassembled WGS sequence"/>
</dbReference>
<comment type="caution">
    <text evidence="4">Lacks conserved residue(s) required for the propagation of feature annotation.</text>
</comment>
<comment type="similarity">
    <text evidence="4">Belongs to the PurK/PurT family.</text>
</comment>
<dbReference type="Pfam" id="PF17769">
    <property type="entry name" value="PurK_C"/>
    <property type="match status" value="1"/>
</dbReference>
<accession>A0A095XZE8</accession>
<keyword evidence="4" id="KW-0436">Ligase</keyword>
<evidence type="ECO:0000256" key="4">
    <source>
        <dbReference type="HAMAP-Rule" id="MF_01928"/>
    </source>
</evidence>
<dbReference type="Pfam" id="PF02222">
    <property type="entry name" value="ATP-grasp"/>
    <property type="match status" value="1"/>
</dbReference>
<protein>
    <recommendedName>
        <fullName evidence="4">N5-carboxyaminoimidazole ribonucleotide synthase</fullName>
        <shortName evidence="4">N5-CAIR synthase</shortName>
        <ecNumber evidence="4">6.3.4.18</ecNumber>
    </recommendedName>
    <alternativeName>
        <fullName evidence="4">5-(carboxyamino)imidazole ribonucleotide synthetase</fullName>
    </alternativeName>
</protein>
<dbReference type="GO" id="GO:0004638">
    <property type="term" value="F:phosphoribosylaminoimidazole carboxylase activity"/>
    <property type="evidence" value="ECO:0007669"/>
    <property type="project" value="InterPro"/>
</dbReference>
<dbReference type="Gene3D" id="3.30.1490.20">
    <property type="entry name" value="ATP-grasp fold, A domain"/>
    <property type="match status" value="1"/>
</dbReference>
<dbReference type="EMBL" id="AUVB01000012">
    <property type="protein sequence ID" value="KGE05126.1"/>
    <property type="molecule type" value="Genomic_DNA"/>
</dbReference>
<dbReference type="PATRIC" id="fig|1265313.6.peg.328"/>
<keyword evidence="6" id="KW-0456">Lyase</keyword>
<dbReference type="InterPro" id="IPR054350">
    <property type="entry name" value="PurT/PurK_preATP-grasp"/>
</dbReference>
<dbReference type="PANTHER" id="PTHR11609:SF5">
    <property type="entry name" value="PHOSPHORIBOSYLAMINOIMIDAZOLE CARBOXYLASE"/>
    <property type="match status" value="1"/>
</dbReference>
<dbReference type="PROSITE" id="PS50975">
    <property type="entry name" value="ATP_GRASP"/>
    <property type="match status" value="1"/>
</dbReference>
<dbReference type="AlphaFoldDB" id="A0A095XZE8"/>
<dbReference type="Gene3D" id="3.40.50.20">
    <property type="match status" value="1"/>
</dbReference>
<dbReference type="InterPro" id="IPR040686">
    <property type="entry name" value="PurK_C"/>
</dbReference>
<dbReference type="HOGENOM" id="CLU_011534_0_2_6"/>
<evidence type="ECO:0000256" key="3">
    <source>
        <dbReference type="ARBA" id="ARBA00022840"/>
    </source>
</evidence>
<dbReference type="InterPro" id="IPR011761">
    <property type="entry name" value="ATP-grasp"/>
</dbReference>
<feature type="domain" description="ATP-grasp" evidence="5">
    <location>
        <begin position="110"/>
        <end position="295"/>
    </location>
</feature>
<comment type="function">
    <text evidence="4">Catalyzes the ATP-dependent conversion of 5-aminoimidazole ribonucleotide (AIR) and HCO(3)(-) to N5-carboxyaminoimidazole ribonucleotide (N5-CAIR).</text>
</comment>
<dbReference type="SUPFAM" id="SSF56059">
    <property type="entry name" value="Glutathione synthetase ATP-binding domain-like"/>
    <property type="match status" value="1"/>
</dbReference>
<dbReference type="InterPro" id="IPR011054">
    <property type="entry name" value="Rudment_hybrid_motif"/>
</dbReference>
<evidence type="ECO:0000256" key="2">
    <source>
        <dbReference type="ARBA" id="ARBA00022755"/>
    </source>
</evidence>
<dbReference type="GO" id="GO:0006189">
    <property type="term" value="P:'de novo' IMP biosynthetic process"/>
    <property type="evidence" value="ECO:0007669"/>
    <property type="project" value="UniProtKB-UniRule"/>
</dbReference>
<dbReference type="GO" id="GO:0034028">
    <property type="term" value="F:5-(carboxyamino)imidazole ribonucleotide synthase activity"/>
    <property type="evidence" value="ECO:0007669"/>
    <property type="project" value="UniProtKB-UniRule"/>
</dbReference>
<dbReference type="GO" id="GO:0005829">
    <property type="term" value="C:cytosol"/>
    <property type="evidence" value="ECO:0007669"/>
    <property type="project" value="TreeGrafter"/>
</dbReference>
<feature type="binding site" evidence="4">
    <location>
        <position position="106"/>
    </location>
    <ligand>
        <name>ATP</name>
        <dbReference type="ChEBI" id="CHEBI:30616"/>
    </ligand>
</feature>
<dbReference type="HAMAP" id="MF_01928">
    <property type="entry name" value="PurK"/>
    <property type="match status" value="1"/>
</dbReference>
<dbReference type="UniPathway" id="UPA00074">
    <property type="reaction ID" value="UER00942"/>
</dbReference>
<evidence type="ECO:0000313" key="6">
    <source>
        <dbReference type="EMBL" id="KGE05126.1"/>
    </source>
</evidence>
<dbReference type="Gene3D" id="3.30.470.20">
    <property type="entry name" value="ATP-grasp fold, B domain"/>
    <property type="match status" value="1"/>
</dbReference>
<comment type="subunit">
    <text evidence="4">Homodimer.</text>
</comment>
<proteinExistence type="inferred from homology"/>
<gene>
    <name evidence="4" type="primary">purK</name>
    <name evidence="6" type="ORF">HRUBRA_00328</name>
</gene>
<dbReference type="eggNOG" id="COG0026">
    <property type="taxonomic scope" value="Bacteria"/>
</dbReference>
<keyword evidence="3 4" id="KW-0067">ATP-binding</keyword>
<dbReference type="InterPro" id="IPR016185">
    <property type="entry name" value="PreATP-grasp_dom_sf"/>
</dbReference>
<sequence>MKIRVGIVGDGQLGMFLCEAAQALAIDTVILTGDAASPAAQRAGAAVVGTMDDAAAVEALADACDIVTYEREDVHPVAVEVLRRAQVAGSIHCHPSLDVIETIQDKARQKRWLADAGLPTLPFVLAHGEDGEAAAAASRLGFPLVQKALRGGFDGRGVQLLRDEAALARAWPGETLYEAHAGEFRELAVIVVRAQDGDLRCFPPVDMTFDSDYSVLEWVYAPSGAGECVLNEAERVARAAIEALNGVGTFGVELFHCADGRVLINEISPRVHNAGHYTLEGTESSQFEQHLRAVTGLPLASMELLTPAAMRNLLCNDAIVEAAGNRAAGRSVDGAVATYWYGKAPARAMRKLGHITATGATATEAGERAAAAYERLTGSHGEAA</sequence>
<dbReference type="InterPro" id="IPR003135">
    <property type="entry name" value="ATP-grasp_carboxylate-amine"/>
</dbReference>
<comment type="pathway">
    <text evidence="4">Purine metabolism; IMP biosynthesis via de novo pathway; 5-amino-1-(5-phospho-D-ribosyl)imidazole-4-carboxylate from 5-amino-1-(5-phospho-D-ribosyl)imidazole (N5-CAIR route): step 1/2.</text>
</comment>
<dbReference type="EC" id="6.3.4.18" evidence="4"/>
<evidence type="ECO:0000256" key="1">
    <source>
        <dbReference type="ARBA" id="ARBA00022741"/>
    </source>
</evidence>
<name>A0A095XZE8_9GAMM</name>
<dbReference type="InterPro" id="IPR005875">
    <property type="entry name" value="PurK"/>
</dbReference>
<dbReference type="GO" id="GO:0046872">
    <property type="term" value="F:metal ion binding"/>
    <property type="evidence" value="ECO:0007669"/>
    <property type="project" value="InterPro"/>
</dbReference>
<feature type="binding site" evidence="4">
    <location>
        <position position="147"/>
    </location>
    <ligand>
        <name>ATP</name>
        <dbReference type="ChEBI" id="CHEBI:30616"/>
    </ligand>
</feature>
<dbReference type="InterPro" id="IPR013815">
    <property type="entry name" value="ATP_grasp_subdomain_1"/>
</dbReference>
<dbReference type="SUPFAM" id="SSF51246">
    <property type="entry name" value="Rudiment single hybrid motif"/>
    <property type="match status" value="1"/>
</dbReference>
<reference evidence="6 7" key="1">
    <citation type="journal article" date="2014" name="Genome Announc.">
        <title>Genome Sequence of Gammaproteobacterial Pseudohaliea rubra Type Strain DSM 19751, Isolated from Coastal Seawater of the Mediterranean Sea.</title>
        <authorList>
            <person name="Spring S."/>
            <person name="Fiebig A."/>
            <person name="Riedel T."/>
            <person name="Goker M."/>
            <person name="Klenk H.P."/>
        </authorList>
    </citation>
    <scope>NUCLEOTIDE SEQUENCE [LARGE SCALE GENOMIC DNA]</scope>
    <source>
        <strain evidence="6 7">DSM 19751</strain>
    </source>
</reference>
<dbReference type="GO" id="GO:0005524">
    <property type="term" value="F:ATP binding"/>
    <property type="evidence" value="ECO:0007669"/>
    <property type="project" value="UniProtKB-UniRule"/>
</dbReference>
<evidence type="ECO:0000259" key="5">
    <source>
        <dbReference type="PROSITE" id="PS50975"/>
    </source>
</evidence>
<dbReference type="Pfam" id="PF22660">
    <property type="entry name" value="RS_preATP-grasp-like"/>
    <property type="match status" value="1"/>
</dbReference>
<evidence type="ECO:0000313" key="7">
    <source>
        <dbReference type="Proteomes" id="UP000029640"/>
    </source>
</evidence>
<dbReference type="SUPFAM" id="SSF52440">
    <property type="entry name" value="PreATP-grasp domain"/>
    <property type="match status" value="1"/>
</dbReference>